<evidence type="ECO:0000313" key="2">
    <source>
        <dbReference type="Proteomes" id="UP000499080"/>
    </source>
</evidence>
<dbReference type="PANTHER" id="PTHR36688">
    <property type="entry name" value="ENDO/EXONUCLEASE/PHOSPHATASE DOMAIN-CONTAINING PROTEIN"/>
    <property type="match status" value="1"/>
</dbReference>
<reference evidence="1 2" key="1">
    <citation type="journal article" date="2019" name="Sci. Rep.">
        <title>Orb-weaving spider Araneus ventricosus genome elucidates the spidroin gene catalogue.</title>
        <authorList>
            <person name="Kono N."/>
            <person name="Nakamura H."/>
            <person name="Ohtoshi R."/>
            <person name="Moran D.A.P."/>
            <person name="Shinohara A."/>
            <person name="Yoshida Y."/>
            <person name="Fujiwara M."/>
            <person name="Mori M."/>
            <person name="Tomita M."/>
            <person name="Arakawa K."/>
        </authorList>
    </citation>
    <scope>NUCLEOTIDE SEQUENCE [LARGE SCALE GENOMIC DNA]</scope>
</reference>
<dbReference type="AlphaFoldDB" id="A0A4Y2XAC1"/>
<keyword evidence="2" id="KW-1185">Reference proteome</keyword>
<gene>
    <name evidence="1" type="ORF">AVEN_266458_1</name>
</gene>
<dbReference type="PANTHER" id="PTHR36688:SF1">
    <property type="entry name" value="ENDONUCLEASE_EXONUCLEASE_PHOSPHATASE DOMAIN-CONTAINING PROTEIN"/>
    <property type="match status" value="1"/>
</dbReference>
<dbReference type="Gene3D" id="3.60.10.10">
    <property type="entry name" value="Endonuclease/exonuclease/phosphatase"/>
    <property type="match status" value="1"/>
</dbReference>
<proteinExistence type="predicted"/>
<accession>A0A4Y2XAC1</accession>
<dbReference type="EMBL" id="BGPR01074346">
    <property type="protein sequence ID" value="GBO46563.1"/>
    <property type="molecule type" value="Genomic_DNA"/>
</dbReference>
<sequence>MIANYRLYRNDRQTSNDQTRIFGGKCTYIKSCIEHHCVPTPELEKMDATIIEIQIGNHPPLKIISAYSRTGLIDGFPLVDLQKLLDSGSNVIIAADLNATNIAWIRPRSSLYSRKLFRYLQGKNGVVVTIPKPNSDLTLPQNYRLISLLNCMSKVFESVLFKRLNQFLDDNNSMISEQFGFRKQLSINHQLVRVTELVQYGFTKSESTGTLVMEVPMPLKKFGKMAYYSSSCYLVFRLSSSKFSACTSLPVIFRYVLTT</sequence>
<dbReference type="OrthoDB" id="7487383at2759"/>
<evidence type="ECO:0000313" key="1">
    <source>
        <dbReference type="EMBL" id="GBO46563.1"/>
    </source>
</evidence>
<dbReference type="InterPro" id="IPR036691">
    <property type="entry name" value="Endo/exonu/phosph_ase_sf"/>
</dbReference>
<dbReference type="SUPFAM" id="SSF56219">
    <property type="entry name" value="DNase I-like"/>
    <property type="match status" value="1"/>
</dbReference>
<dbReference type="Proteomes" id="UP000499080">
    <property type="component" value="Unassembled WGS sequence"/>
</dbReference>
<dbReference type="InterPro" id="IPR052560">
    <property type="entry name" value="RdDP_mobile_element"/>
</dbReference>
<organism evidence="1 2">
    <name type="scientific">Araneus ventricosus</name>
    <name type="common">Orbweaver spider</name>
    <name type="synonym">Epeira ventricosa</name>
    <dbReference type="NCBI Taxonomy" id="182803"/>
    <lineage>
        <taxon>Eukaryota</taxon>
        <taxon>Metazoa</taxon>
        <taxon>Ecdysozoa</taxon>
        <taxon>Arthropoda</taxon>
        <taxon>Chelicerata</taxon>
        <taxon>Arachnida</taxon>
        <taxon>Araneae</taxon>
        <taxon>Araneomorphae</taxon>
        <taxon>Entelegynae</taxon>
        <taxon>Araneoidea</taxon>
        <taxon>Araneidae</taxon>
        <taxon>Araneus</taxon>
    </lineage>
</organism>
<name>A0A4Y2XAC1_ARAVE</name>
<protein>
    <submittedName>
        <fullName evidence="1">Uncharacterized protein</fullName>
    </submittedName>
</protein>
<comment type="caution">
    <text evidence="1">The sequence shown here is derived from an EMBL/GenBank/DDBJ whole genome shotgun (WGS) entry which is preliminary data.</text>
</comment>